<dbReference type="Proteomes" id="UP000014113">
    <property type="component" value="Unassembled WGS sequence"/>
</dbReference>
<dbReference type="EMBL" id="ASWJ01000009">
    <property type="protein sequence ID" value="EOW80436.1"/>
    <property type="molecule type" value="Genomic_DNA"/>
</dbReference>
<evidence type="ECO:0000313" key="10">
    <source>
        <dbReference type="EMBL" id="EOW80436.1"/>
    </source>
</evidence>
<keyword evidence="5" id="KW-0598">Phosphotransferase system</keyword>
<keyword evidence="3" id="KW-1003">Cell membrane</keyword>
<dbReference type="NCBIfam" id="NF011647">
    <property type="entry name" value="PRK15065.1"/>
    <property type="match status" value="1"/>
</dbReference>
<evidence type="ECO:0000256" key="2">
    <source>
        <dbReference type="ARBA" id="ARBA00022448"/>
    </source>
</evidence>
<dbReference type="PANTHER" id="PTHR32502">
    <property type="entry name" value="N-ACETYLGALACTOSAMINE PERMEASE II COMPONENT-RELATED"/>
    <property type="match status" value="1"/>
</dbReference>
<evidence type="ECO:0000313" key="11">
    <source>
        <dbReference type="Proteomes" id="UP000014113"/>
    </source>
</evidence>
<sequence length="271" mass="28453">MSVIQIILLLVVAGITGMGSVLDEAQTQRPLVACTLVGLVLGNLTTGVILGGTLEMMALGWMNVGLAMAPDTAIASVISTILVTTAHQSIGKGIAIAIPLAAAGQALTIFVRTITVFFIHRADNYAAKGNFRGIEIMHLTALSLQALRVMIPTFIISMISAEAVSKFLNGIPEVITGGLQIGGGIIVVVGYAMVINMMDVPYLKPFFYMGFLFAAFTNFNLVGFGGLGLCLALLYVQLKYNVLEKLTPVSAAVSANSATPVDDDLDDDLDA</sequence>
<dbReference type="eggNOG" id="COG3715">
    <property type="taxonomic scope" value="Bacteria"/>
</dbReference>
<evidence type="ECO:0000256" key="7">
    <source>
        <dbReference type="ARBA" id="ARBA00022989"/>
    </source>
</evidence>
<reference evidence="10 11" key="1">
    <citation type="submission" date="2013-03" db="EMBL/GenBank/DDBJ databases">
        <title>The Genome Sequence of Enterococcus columbae ATCC_51263 (PacBio/Illumina hybrid assembly).</title>
        <authorList>
            <consortium name="The Broad Institute Genomics Platform"/>
            <consortium name="The Broad Institute Genome Sequencing Center for Infectious Disease"/>
            <person name="Earl A."/>
            <person name="Russ C."/>
            <person name="Gilmore M."/>
            <person name="Surin D."/>
            <person name="Walker B."/>
            <person name="Young S."/>
            <person name="Zeng Q."/>
            <person name="Gargeya S."/>
            <person name="Fitzgerald M."/>
            <person name="Haas B."/>
            <person name="Abouelleil A."/>
            <person name="Allen A.W."/>
            <person name="Alvarado L."/>
            <person name="Arachchi H.M."/>
            <person name="Berlin A.M."/>
            <person name="Chapman S.B."/>
            <person name="Gainer-Dewar J."/>
            <person name="Goldberg J."/>
            <person name="Griggs A."/>
            <person name="Gujja S."/>
            <person name="Hansen M."/>
            <person name="Howarth C."/>
            <person name="Imamovic A."/>
            <person name="Ireland A."/>
            <person name="Larimer J."/>
            <person name="McCowan C."/>
            <person name="Murphy C."/>
            <person name="Pearson M."/>
            <person name="Poon T.W."/>
            <person name="Priest M."/>
            <person name="Roberts A."/>
            <person name="Saif S."/>
            <person name="Shea T."/>
            <person name="Sisk P."/>
            <person name="Sykes S."/>
            <person name="Wortman J."/>
            <person name="Nusbaum C."/>
            <person name="Birren B."/>
        </authorList>
    </citation>
    <scope>NUCLEOTIDE SEQUENCE [LARGE SCALE GENOMIC DNA]</scope>
    <source>
        <strain evidence="10 11">ATCC 51263</strain>
    </source>
</reference>
<keyword evidence="11" id="KW-1185">Reference proteome</keyword>
<dbReference type="STRING" id="1121865.OMW_01524"/>
<evidence type="ECO:0000256" key="8">
    <source>
        <dbReference type="ARBA" id="ARBA00023136"/>
    </source>
</evidence>
<feature type="transmembrane region" description="Helical" evidence="9">
    <location>
        <begin position="171"/>
        <end position="194"/>
    </location>
</feature>
<feature type="transmembrane region" description="Helical" evidence="9">
    <location>
        <begin position="60"/>
        <end position="83"/>
    </location>
</feature>
<dbReference type="PROSITE" id="PS51106">
    <property type="entry name" value="PTS_EIIC_TYPE_4"/>
    <property type="match status" value="1"/>
</dbReference>
<keyword evidence="7 9" id="KW-1133">Transmembrane helix</keyword>
<dbReference type="InterPro" id="IPR050303">
    <property type="entry name" value="GatZ_KbaZ_carbometab"/>
</dbReference>
<evidence type="ECO:0000256" key="1">
    <source>
        <dbReference type="ARBA" id="ARBA00004651"/>
    </source>
</evidence>
<keyword evidence="6 9" id="KW-0812">Transmembrane</keyword>
<evidence type="ECO:0000256" key="6">
    <source>
        <dbReference type="ARBA" id="ARBA00022692"/>
    </source>
</evidence>
<keyword evidence="2" id="KW-0813">Transport</keyword>
<feature type="transmembrane region" description="Helical" evidence="9">
    <location>
        <begin position="139"/>
        <end position="159"/>
    </location>
</feature>
<evidence type="ECO:0000256" key="3">
    <source>
        <dbReference type="ARBA" id="ARBA00022475"/>
    </source>
</evidence>
<dbReference type="OrthoDB" id="7058816at2"/>
<dbReference type="GO" id="GO:0009401">
    <property type="term" value="P:phosphoenolpyruvate-dependent sugar phosphotransferase system"/>
    <property type="evidence" value="ECO:0007669"/>
    <property type="project" value="UniProtKB-KW"/>
</dbReference>
<feature type="transmembrane region" description="Helical" evidence="9">
    <location>
        <begin position="95"/>
        <end position="119"/>
    </location>
</feature>
<dbReference type="NCBIfam" id="TIGR00822">
    <property type="entry name" value="EII-Sor"/>
    <property type="match status" value="1"/>
</dbReference>
<comment type="caution">
    <text evidence="10">The sequence shown here is derived from an EMBL/GenBank/DDBJ whole genome shotgun (WGS) entry which is preliminary data.</text>
</comment>
<keyword evidence="8 9" id="KW-0472">Membrane</keyword>
<keyword evidence="4" id="KW-0762">Sugar transport</keyword>
<protein>
    <recommendedName>
        <fullName evidence="12">PTS system mannose/fructose/sorbose-specific IIC component</fullName>
    </recommendedName>
</protein>
<evidence type="ECO:0000256" key="4">
    <source>
        <dbReference type="ARBA" id="ARBA00022597"/>
    </source>
</evidence>
<evidence type="ECO:0000256" key="5">
    <source>
        <dbReference type="ARBA" id="ARBA00022683"/>
    </source>
</evidence>
<evidence type="ECO:0008006" key="12">
    <source>
        <dbReference type="Google" id="ProtNLM"/>
    </source>
</evidence>
<organism evidence="10 11">
    <name type="scientific">Enterococcus columbae DSM 7374 = ATCC 51263</name>
    <dbReference type="NCBI Taxonomy" id="1121865"/>
    <lineage>
        <taxon>Bacteria</taxon>
        <taxon>Bacillati</taxon>
        <taxon>Bacillota</taxon>
        <taxon>Bacilli</taxon>
        <taxon>Lactobacillales</taxon>
        <taxon>Enterococcaceae</taxon>
        <taxon>Enterococcus</taxon>
    </lineage>
</organism>
<feature type="transmembrane region" description="Helical" evidence="9">
    <location>
        <begin position="6"/>
        <end position="22"/>
    </location>
</feature>
<dbReference type="GO" id="GO:0005886">
    <property type="term" value="C:plasma membrane"/>
    <property type="evidence" value="ECO:0007669"/>
    <property type="project" value="UniProtKB-SubCell"/>
</dbReference>
<dbReference type="PATRIC" id="fig|1121865.3.peg.1488"/>
<dbReference type="Pfam" id="PF03609">
    <property type="entry name" value="EII-Sor"/>
    <property type="match status" value="1"/>
</dbReference>
<accession>S0KHL3</accession>
<dbReference type="PANTHER" id="PTHR32502:SF4">
    <property type="entry name" value="PTS SYSTEM MANNOSE-SPECIFIC EIIC COMPONENT"/>
    <property type="match status" value="1"/>
</dbReference>
<name>S0KHL3_9ENTE</name>
<feature type="transmembrane region" description="Helical" evidence="9">
    <location>
        <begin position="31"/>
        <end position="54"/>
    </location>
</feature>
<comment type="subcellular location">
    <subcellularLocation>
        <location evidence="1">Cell membrane</location>
        <topology evidence="1">Multi-pass membrane protein</topology>
    </subcellularLocation>
</comment>
<evidence type="ECO:0000256" key="9">
    <source>
        <dbReference type="SAM" id="Phobius"/>
    </source>
</evidence>
<dbReference type="AlphaFoldDB" id="S0KHL3"/>
<gene>
    <name evidence="10" type="ORF">I568_02139</name>
</gene>
<dbReference type="RefSeq" id="WP_016183661.1">
    <property type="nucleotide sequence ID" value="NZ_JXKI01000013.1"/>
</dbReference>
<feature type="transmembrane region" description="Helical" evidence="9">
    <location>
        <begin position="206"/>
        <end position="236"/>
    </location>
</feature>
<proteinExistence type="predicted"/>
<dbReference type="InterPro" id="IPR004700">
    <property type="entry name" value="PTS_IIC_man"/>
</dbReference>